<keyword evidence="3" id="KW-1185">Reference proteome</keyword>
<proteinExistence type="predicted"/>
<evidence type="ECO:0000313" key="3">
    <source>
        <dbReference type="Proteomes" id="UP000540506"/>
    </source>
</evidence>
<keyword evidence="1" id="KW-1133">Transmembrane helix</keyword>
<feature type="transmembrane region" description="Helical" evidence="1">
    <location>
        <begin position="105"/>
        <end position="126"/>
    </location>
</feature>
<feature type="transmembrane region" description="Helical" evidence="1">
    <location>
        <begin position="178"/>
        <end position="199"/>
    </location>
</feature>
<keyword evidence="1" id="KW-0472">Membrane</keyword>
<evidence type="ECO:0008006" key="4">
    <source>
        <dbReference type="Google" id="ProtNLM"/>
    </source>
</evidence>
<dbReference type="EMBL" id="JACHJV010000001">
    <property type="protein sequence ID" value="MBB4924361.1"/>
    <property type="molecule type" value="Genomic_DNA"/>
</dbReference>
<feature type="transmembrane region" description="Helical" evidence="1">
    <location>
        <begin position="67"/>
        <end position="93"/>
    </location>
</feature>
<evidence type="ECO:0000256" key="1">
    <source>
        <dbReference type="SAM" id="Phobius"/>
    </source>
</evidence>
<gene>
    <name evidence="2" type="ORF">FHR34_003354</name>
</gene>
<feature type="transmembrane region" description="Helical" evidence="1">
    <location>
        <begin position="146"/>
        <end position="166"/>
    </location>
</feature>
<protein>
    <recommendedName>
        <fullName evidence="4">DUF4386 domain-containing protein</fullName>
    </recommendedName>
</protein>
<organism evidence="2 3">
    <name type="scientific">Kitasatospora kifunensis</name>
    <name type="common">Streptomyces kifunensis</name>
    <dbReference type="NCBI Taxonomy" id="58351"/>
    <lineage>
        <taxon>Bacteria</taxon>
        <taxon>Bacillati</taxon>
        <taxon>Actinomycetota</taxon>
        <taxon>Actinomycetes</taxon>
        <taxon>Kitasatosporales</taxon>
        <taxon>Streptomycetaceae</taxon>
        <taxon>Kitasatospora</taxon>
    </lineage>
</organism>
<dbReference type="Proteomes" id="UP000540506">
    <property type="component" value="Unassembled WGS sequence"/>
</dbReference>
<accession>A0A7W7VVG4</accession>
<dbReference type="AlphaFoldDB" id="A0A7W7VVG4"/>
<dbReference type="RefSeq" id="WP_184936320.1">
    <property type="nucleotide sequence ID" value="NZ_JACHJV010000001.1"/>
</dbReference>
<name>A0A7W7VVG4_KITKI</name>
<evidence type="ECO:0000313" key="2">
    <source>
        <dbReference type="EMBL" id="MBB4924361.1"/>
    </source>
</evidence>
<feature type="transmembrane region" description="Helical" evidence="1">
    <location>
        <begin position="205"/>
        <end position="226"/>
    </location>
</feature>
<reference evidence="2 3" key="1">
    <citation type="submission" date="2020-08" db="EMBL/GenBank/DDBJ databases">
        <title>Sequencing the genomes of 1000 actinobacteria strains.</title>
        <authorList>
            <person name="Klenk H.-P."/>
        </authorList>
    </citation>
    <scope>NUCLEOTIDE SEQUENCE [LARGE SCALE GENOMIC DNA]</scope>
    <source>
        <strain evidence="2 3">DSM 41654</strain>
    </source>
</reference>
<sequence>MSVTVPTTATAARPWPGALAGLAHVLFFLASLVLPDVLGQNRGAALVTPYSSDAEVTRYLAETSRSIIPIAAFCQAMSALALLVFVPYAADYVRRIAPERVSAGLVRATGTVAAAFLLLSASAQWILNRPGIGDNLQVYRAVMDLVFITGAAAQVVTTGLLVGTIATAARKARALPGWLNWLGLAVAALSALSMLSLMFQGATAFVPLGRFSGMAWFVGLTVVLLLRRHSLVATSAPHSAASPVRGRA</sequence>
<comment type="caution">
    <text evidence="2">The sequence shown here is derived from an EMBL/GenBank/DDBJ whole genome shotgun (WGS) entry which is preliminary data.</text>
</comment>
<keyword evidence="1" id="KW-0812">Transmembrane</keyword>